<evidence type="ECO:0000256" key="4">
    <source>
        <dbReference type="ARBA" id="ARBA00022898"/>
    </source>
</evidence>
<sequence length="528" mass="58994">MVHLSRVQTGLNDPTAEQHAADHAKDLHHKASQLHLADYNDEFTTSIYGSRFAREDLPKNRMPEGAMPKEVAYQMIKDQLSLDGNPKLNLASFVSTYMEDEALKLMTDAFPTNFIDYEEYPYTADIQNRCVNMIANLFHAPNDDVIGTSTVGSSEAIMLAVLAMKRRWKLARKAAGKSTESPNIIMSSAVQVCWEKAARYFEIDEKYVDCTRERFVIDPEAAVSLVDENTIGIVSILGTTYTGHYEDTKAINDLLVAKNIDCPIHVDAASGGFVAPFVVPDLEWDFRLPKVVSINTSGHKYGLVHPGVGWAVWRSCEYLPKDLIFNINYLGAEQSSFTLNFSKGASQVIGQYYQLIRLGKHGYRAIMSNLVRTADHLSARLEDLGFVIMSEKSGDGLPLVAFRFAEGAEKGANADRAYDEFALAAHLRARGWIVPAYTMAPKTEGLKMLRVVCREDFSRSRADDLISDVKLCLGMLETSDKQSLERAKKYIKEHVSSHGKKNHDHTAHEYRDEEHSLQGTTGKTHAIC</sequence>
<evidence type="ECO:0000256" key="10">
    <source>
        <dbReference type="SAM" id="MobiDB-lite"/>
    </source>
</evidence>
<evidence type="ECO:0000313" key="11">
    <source>
        <dbReference type="EMBL" id="OAA76034.1"/>
    </source>
</evidence>
<proteinExistence type="inferred from homology"/>
<keyword evidence="12" id="KW-1185">Reference proteome</keyword>
<protein>
    <recommendedName>
        <fullName evidence="3 9">Glutamate decarboxylase</fullName>
        <ecNumber evidence="3 9">4.1.1.15</ecNumber>
    </recommendedName>
</protein>
<feature type="region of interest" description="Disordered" evidence="10">
    <location>
        <begin position="494"/>
        <end position="528"/>
    </location>
</feature>
<dbReference type="InterPro" id="IPR002129">
    <property type="entry name" value="PyrdxlP-dep_de-COase"/>
</dbReference>
<dbReference type="FunFam" id="3.40.640.10:FF:000017">
    <property type="entry name" value="Glutamate decarboxylase"/>
    <property type="match status" value="1"/>
</dbReference>
<dbReference type="InterPro" id="IPR015424">
    <property type="entry name" value="PyrdxlP-dep_Trfase"/>
</dbReference>
<dbReference type="Gene3D" id="3.90.1150.160">
    <property type="match status" value="1"/>
</dbReference>
<evidence type="ECO:0000256" key="9">
    <source>
        <dbReference type="RuleBase" id="RU361171"/>
    </source>
</evidence>
<dbReference type="OrthoDB" id="5152799at2759"/>
<dbReference type="Gene3D" id="3.40.640.10">
    <property type="entry name" value="Type I PLP-dependent aspartate aminotransferase-like (Major domain)"/>
    <property type="match status" value="1"/>
</dbReference>
<dbReference type="Gene3D" id="4.10.280.50">
    <property type="match status" value="1"/>
</dbReference>
<evidence type="ECO:0000256" key="2">
    <source>
        <dbReference type="ARBA" id="ARBA00009533"/>
    </source>
</evidence>
<reference evidence="11 12" key="1">
    <citation type="journal article" date="2016" name="Genome Biol. Evol.">
        <title>Divergent and convergent evolution of fungal pathogenicity.</title>
        <authorList>
            <person name="Shang Y."/>
            <person name="Xiao G."/>
            <person name="Zheng P."/>
            <person name="Cen K."/>
            <person name="Zhan S."/>
            <person name="Wang C."/>
        </authorList>
    </citation>
    <scope>NUCLEOTIDE SEQUENCE [LARGE SCALE GENOMIC DNA]</scope>
    <source>
        <strain evidence="11 12">RCEF 1005</strain>
    </source>
</reference>
<feature type="region of interest" description="Disordered" evidence="10">
    <location>
        <begin position="1"/>
        <end position="25"/>
    </location>
</feature>
<accession>A0A168G532</accession>
<feature type="modified residue" description="N6-(pyridoxal phosphate)lysine" evidence="7">
    <location>
        <position position="300"/>
    </location>
</feature>
<dbReference type="NCBIfam" id="TIGR01788">
    <property type="entry name" value="Glu-decarb-GAD"/>
    <property type="match status" value="1"/>
</dbReference>
<comment type="cofactor">
    <cofactor evidence="1 7 8">
        <name>pyridoxal 5'-phosphate</name>
        <dbReference type="ChEBI" id="CHEBI:597326"/>
    </cofactor>
</comment>
<dbReference type="PANTHER" id="PTHR43321:SF6">
    <property type="entry name" value="GLUTAMATE DECARBOXYLASE"/>
    <property type="match status" value="1"/>
</dbReference>
<dbReference type="STRING" id="1081108.A0A168G532"/>
<dbReference type="FunFam" id="4.10.280.50:FF:000001">
    <property type="entry name" value="Glutamate decarboxylase"/>
    <property type="match status" value="1"/>
</dbReference>
<dbReference type="GO" id="GO:0004351">
    <property type="term" value="F:glutamate decarboxylase activity"/>
    <property type="evidence" value="ECO:0007669"/>
    <property type="project" value="UniProtKB-EC"/>
</dbReference>
<dbReference type="GO" id="GO:0006538">
    <property type="term" value="P:L-glutamate catabolic process"/>
    <property type="evidence" value="ECO:0007669"/>
    <property type="project" value="TreeGrafter"/>
</dbReference>
<gene>
    <name evidence="11" type="ORF">LEL_05718</name>
</gene>
<keyword evidence="4 7" id="KW-0663">Pyridoxal phosphate</keyword>
<dbReference type="GO" id="GO:0030170">
    <property type="term" value="F:pyridoxal phosphate binding"/>
    <property type="evidence" value="ECO:0007669"/>
    <property type="project" value="InterPro"/>
</dbReference>
<dbReference type="Pfam" id="PF00282">
    <property type="entry name" value="Pyridoxal_deC"/>
    <property type="match status" value="1"/>
</dbReference>
<dbReference type="SUPFAM" id="SSF53383">
    <property type="entry name" value="PLP-dependent transferases"/>
    <property type="match status" value="1"/>
</dbReference>
<evidence type="ECO:0000313" key="12">
    <source>
        <dbReference type="Proteomes" id="UP000076881"/>
    </source>
</evidence>
<dbReference type="Proteomes" id="UP000076881">
    <property type="component" value="Unassembled WGS sequence"/>
</dbReference>
<evidence type="ECO:0000256" key="5">
    <source>
        <dbReference type="ARBA" id="ARBA00023239"/>
    </source>
</evidence>
<dbReference type="InterPro" id="IPR015421">
    <property type="entry name" value="PyrdxlP-dep_Trfase_major"/>
</dbReference>
<dbReference type="AlphaFoldDB" id="A0A168G532"/>
<comment type="caution">
    <text evidence="11">The sequence shown here is derived from an EMBL/GenBank/DDBJ whole genome shotgun (WGS) entry which is preliminary data.</text>
</comment>
<feature type="compositionally biased region" description="Basic and acidic residues" evidence="10">
    <location>
        <begin position="504"/>
        <end position="516"/>
    </location>
</feature>
<evidence type="ECO:0000256" key="8">
    <source>
        <dbReference type="RuleBase" id="RU000382"/>
    </source>
</evidence>
<feature type="compositionally biased region" description="Polar residues" evidence="10">
    <location>
        <begin position="1"/>
        <end position="12"/>
    </location>
</feature>
<name>A0A168G532_CORDF</name>
<dbReference type="InterPro" id="IPR010107">
    <property type="entry name" value="Glutamate_decarboxylase"/>
</dbReference>
<dbReference type="EC" id="4.1.1.15" evidence="3 9"/>
<keyword evidence="9" id="KW-0210">Decarboxylase</keyword>
<dbReference type="PANTHER" id="PTHR43321">
    <property type="entry name" value="GLUTAMATE DECARBOXYLASE"/>
    <property type="match status" value="1"/>
</dbReference>
<organism evidence="11 12">
    <name type="scientific">Akanthomyces lecanii RCEF 1005</name>
    <dbReference type="NCBI Taxonomy" id="1081108"/>
    <lineage>
        <taxon>Eukaryota</taxon>
        <taxon>Fungi</taxon>
        <taxon>Dikarya</taxon>
        <taxon>Ascomycota</taxon>
        <taxon>Pezizomycotina</taxon>
        <taxon>Sordariomycetes</taxon>
        <taxon>Hypocreomycetidae</taxon>
        <taxon>Hypocreales</taxon>
        <taxon>Cordycipitaceae</taxon>
        <taxon>Akanthomyces</taxon>
        <taxon>Cordyceps confragosa</taxon>
    </lineage>
</organism>
<dbReference type="GO" id="GO:0005829">
    <property type="term" value="C:cytosol"/>
    <property type="evidence" value="ECO:0007669"/>
    <property type="project" value="TreeGrafter"/>
</dbReference>
<comment type="similarity">
    <text evidence="2 8">Belongs to the group II decarboxylase family.</text>
</comment>
<dbReference type="EMBL" id="AZHF01000004">
    <property type="protein sequence ID" value="OAA76034.1"/>
    <property type="molecule type" value="Genomic_DNA"/>
</dbReference>
<keyword evidence="5 8" id="KW-0456">Lyase</keyword>
<evidence type="ECO:0000256" key="1">
    <source>
        <dbReference type="ARBA" id="ARBA00001933"/>
    </source>
</evidence>
<evidence type="ECO:0000256" key="7">
    <source>
        <dbReference type="PIRSR" id="PIRSR602129-50"/>
    </source>
</evidence>
<evidence type="ECO:0000256" key="3">
    <source>
        <dbReference type="ARBA" id="ARBA00012421"/>
    </source>
</evidence>
<comment type="catalytic activity">
    <reaction evidence="6 9">
        <text>L-glutamate + H(+) = 4-aminobutanoate + CO2</text>
        <dbReference type="Rhea" id="RHEA:17785"/>
        <dbReference type="ChEBI" id="CHEBI:15378"/>
        <dbReference type="ChEBI" id="CHEBI:16526"/>
        <dbReference type="ChEBI" id="CHEBI:29985"/>
        <dbReference type="ChEBI" id="CHEBI:59888"/>
        <dbReference type="EC" id="4.1.1.15"/>
    </reaction>
</comment>
<evidence type="ECO:0000256" key="6">
    <source>
        <dbReference type="ARBA" id="ARBA00048868"/>
    </source>
</evidence>
<feature type="compositionally biased region" description="Polar residues" evidence="10">
    <location>
        <begin position="517"/>
        <end position="528"/>
    </location>
</feature>